<organism evidence="2 3">
    <name type="scientific">Hymenobacter canadensis</name>
    <dbReference type="NCBI Taxonomy" id="2999067"/>
    <lineage>
        <taxon>Bacteria</taxon>
        <taxon>Pseudomonadati</taxon>
        <taxon>Bacteroidota</taxon>
        <taxon>Cytophagia</taxon>
        <taxon>Cytophagales</taxon>
        <taxon>Hymenobacteraceae</taxon>
        <taxon>Hymenobacter</taxon>
    </lineage>
</organism>
<dbReference type="InterPro" id="IPR024623">
    <property type="entry name" value="YtxH"/>
</dbReference>
<evidence type="ECO:0000313" key="2">
    <source>
        <dbReference type="EMBL" id="WBA40363.1"/>
    </source>
</evidence>
<keyword evidence="1" id="KW-1133">Transmembrane helix</keyword>
<protein>
    <submittedName>
        <fullName evidence="2">YtxH domain-containing protein</fullName>
    </submittedName>
</protein>
<dbReference type="Pfam" id="PF12732">
    <property type="entry name" value="YtxH"/>
    <property type="match status" value="1"/>
</dbReference>
<dbReference type="RefSeq" id="WP_269558469.1">
    <property type="nucleotide sequence ID" value="NZ_CP114767.1"/>
</dbReference>
<dbReference type="Proteomes" id="UP001211005">
    <property type="component" value="Chromosome"/>
</dbReference>
<evidence type="ECO:0000313" key="3">
    <source>
        <dbReference type="Proteomes" id="UP001211005"/>
    </source>
</evidence>
<keyword evidence="3" id="KW-1185">Reference proteome</keyword>
<proteinExistence type="predicted"/>
<feature type="transmembrane region" description="Helical" evidence="1">
    <location>
        <begin position="12"/>
        <end position="32"/>
    </location>
</feature>
<name>A0ABY7LJ23_9BACT</name>
<keyword evidence="1" id="KW-0812">Transmembrane</keyword>
<keyword evidence="1" id="KW-0472">Membrane</keyword>
<accession>A0ABY7LJ23</accession>
<reference evidence="2 3" key="1">
    <citation type="submission" date="2022-12" db="EMBL/GenBank/DDBJ databases">
        <title>Hymenobacter canadensis sp. nov. isolated from lake water of the Cambridge Bay, Canada.</title>
        <authorList>
            <person name="Kim W.H."/>
            <person name="Lee Y.M."/>
        </authorList>
    </citation>
    <scope>NUCLEOTIDE SEQUENCE [LARGE SCALE GENOMIC DNA]</scope>
    <source>
        <strain evidence="2 3">PAMC 29467</strain>
    </source>
</reference>
<gene>
    <name evidence="2" type="ORF">O3303_11020</name>
</gene>
<dbReference type="EMBL" id="CP114767">
    <property type="protein sequence ID" value="WBA40363.1"/>
    <property type="molecule type" value="Genomic_DNA"/>
</dbReference>
<sequence>MENTQRTHQPHPVLLAALVGAGAGMLAGVLLAPGSGTALRQNVQKSAHKYALLASEQEQEVHHHLMQHAHKLERAYKNLISSCHDHLQLWGLLTQDPRRPY</sequence>
<evidence type="ECO:0000256" key="1">
    <source>
        <dbReference type="SAM" id="Phobius"/>
    </source>
</evidence>